<keyword evidence="2" id="KW-0812">Transmembrane</keyword>
<evidence type="ECO:0000256" key="1">
    <source>
        <dbReference type="SAM" id="MobiDB-lite"/>
    </source>
</evidence>
<sequence>MEDLQEASKKSGEKLNFMNHVLKFDDTTKSDLFNTLQYAFLAIIPVVLLNKAVRVYIPEVDDSKSSLEISIEILAQVLVMFVGLFYIDRLITFVPPYSGEKYEPYIVKNTILGVLVIVLSLNTKLGEKVNILVDRLFEFVTGSSSQEEEKPKKNGPVVRTQQNSGASAQFPVPEKLSLKSEANNGFDSMYYNTENPLVDANVPSRDGFQVGTPLMAANEALGGSFGTMF</sequence>
<proteinExistence type="predicted"/>
<dbReference type="AlphaFoldDB" id="A0A6C0BTW8"/>
<feature type="transmembrane region" description="Helical" evidence="2">
    <location>
        <begin position="38"/>
        <end position="57"/>
    </location>
</feature>
<reference evidence="3" key="1">
    <citation type="journal article" date="2020" name="Nature">
        <title>Giant virus diversity and host interactions through global metagenomics.</title>
        <authorList>
            <person name="Schulz F."/>
            <person name="Roux S."/>
            <person name="Paez-Espino D."/>
            <person name="Jungbluth S."/>
            <person name="Walsh D.A."/>
            <person name="Denef V.J."/>
            <person name="McMahon K.D."/>
            <person name="Konstantinidis K.T."/>
            <person name="Eloe-Fadrosh E.A."/>
            <person name="Kyrpides N.C."/>
            <person name="Woyke T."/>
        </authorList>
    </citation>
    <scope>NUCLEOTIDE SEQUENCE</scope>
    <source>
        <strain evidence="3">GVMAG-M-3300018428-16</strain>
    </source>
</reference>
<evidence type="ECO:0000256" key="2">
    <source>
        <dbReference type="SAM" id="Phobius"/>
    </source>
</evidence>
<organism evidence="3">
    <name type="scientific">viral metagenome</name>
    <dbReference type="NCBI Taxonomy" id="1070528"/>
    <lineage>
        <taxon>unclassified sequences</taxon>
        <taxon>metagenomes</taxon>
        <taxon>organismal metagenomes</taxon>
    </lineage>
</organism>
<accession>A0A6C0BTW8</accession>
<dbReference type="EMBL" id="MN739234">
    <property type="protein sequence ID" value="QHS94858.1"/>
    <property type="molecule type" value="Genomic_DNA"/>
</dbReference>
<protein>
    <submittedName>
        <fullName evidence="3">Uncharacterized protein</fullName>
    </submittedName>
</protein>
<feature type="transmembrane region" description="Helical" evidence="2">
    <location>
        <begin position="107"/>
        <end position="125"/>
    </location>
</feature>
<evidence type="ECO:0000313" key="3">
    <source>
        <dbReference type="EMBL" id="QHS94858.1"/>
    </source>
</evidence>
<keyword evidence="2" id="KW-0472">Membrane</keyword>
<keyword evidence="2" id="KW-1133">Transmembrane helix</keyword>
<feature type="transmembrane region" description="Helical" evidence="2">
    <location>
        <begin position="69"/>
        <end position="87"/>
    </location>
</feature>
<feature type="region of interest" description="Disordered" evidence="1">
    <location>
        <begin position="145"/>
        <end position="168"/>
    </location>
</feature>
<name>A0A6C0BTW8_9ZZZZ</name>